<evidence type="ECO:0000256" key="4">
    <source>
        <dbReference type="ARBA" id="ARBA00022989"/>
    </source>
</evidence>
<evidence type="ECO:0000256" key="6">
    <source>
        <dbReference type="ARBA" id="ARBA00038076"/>
    </source>
</evidence>
<accession>A0A840EAZ4</accession>
<proteinExistence type="inferred from homology"/>
<dbReference type="Pfam" id="PF12704">
    <property type="entry name" value="MacB_PCD"/>
    <property type="match status" value="1"/>
</dbReference>
<dbReference type="PANTHER" id="PTHR30572">
    <property type="entry name" value="MEMBRANE COMPONENT OF TRANSPORTER-RELATED"/>
    <property type="match status" value="1"/>
</dbReference>
<name>A0A840EAZ4_9BACT</name>
<dbReference type="PANTHER" id="PTHR30572:SF4">
    <property type="entry name" value="ABC TRANSPORTER PERMEASE YTRF"/>
    <property type="match status" value="1"/>
</dbReference>
<organism evidence="10 11">
    <name type="scientific">Neolewinella aquimaris</name>
    <dbReference type="NCBI Taxonomy" id="1835722"/>
    <lineage>
        <taxon>Bacteria</taxon>
        <taxon>Pseudomonadati</taxon>
        <taxon>Bacteroidota</taxon>
        <taxon>Saprospiria</taxon>
        <taxon>Saprospirales</taxon>
        <taxon>Lewinellaceae</taxon>
        <taxon>Neolewinella</taxon>
    </lineage>
</organism>
<evidence type="ECO:0000256" key="5">
    <source>
        <dbReference type="ARBA" id="ARBA00023136"/>
    </source>
</evidence>
<comment type="caution">
    <text evidence="10">The sequence shown here is derived from an EMBL/GenBank/DDBJ whole genome shotgun (WGS) entry which is preliminary data.</text>
</comment>
<evidence type="ECO:0000256" key="3">
    <source>
        <dbReference type="ARBA" id="ARBA00022692"/>
    </source>
</evidence>
<feature type="domain" description="MacB-like periplasmic core" evidence="9">
    <location>
        <begin position="76"/>
        <end position="234"/>
    </location>
</feature>
<dbReference type="EMBL" id="JACIFF010000010">
    <property type="protein sequence ID" value="MBB4080882.1"/>
    <property type="molecule type" value="Genomic_DNA"/>
</dbReference>
<gene>
    <name evidence="10" type="ORF">GGR28_003521</name>
</gene>
<dbReference type="GO" id="GO:0022857">
    <property type="term" value="F:transmembrane transporter activity"/>
    <property type="evidence" value="ECO:0007669"/>
    <property type="project" value="TreeGrafter"/>
</dbReference>
<evidence type="ECO:0000256" key="2">
    <source>
        <dbReference type="ARBA" id="ARBA00022475"/>
    </source>
</evidence>
<feature type="transmembrane region" description="Helical" evidence="7">
    <location>
        <begin position="354"/>
        <end position="376"/>
    </location>
</feature>
<dbReference type="InterPro" id="IPR003838">
    <property type="entry name" value="ABC3_permease_C"/>
</dbReference>
<feature type="transmembrane region" description="Helical" evidence="7">
    <location>
        <begin position="316"/>
        <end position="342"/>
    </location>
</feature>
<reference evidence="10 11" key="1">
    <citation type="submission" date="2020-08" db="EMBL/GenBank/DDBJ databases">
        <title>Genomic Encyclopedia of Type Strains, Phase IV (KMG-IV): sequencing the most valuable type-strain genomes for metagenomic binning, comparative biology and taxonomic classification.</title>
        <authorList>
            <person name="Goeker M."/>
        </authorList>
    </citation>
    <scope>NUCLEOTIDE SEQUENCE [LARGE SCALE GENOMIC DNA]</scope>
    <source>
        <strain evidence="10 11">DSM 105137</strain>
    </source>
</reference>
<feature type="domain" description="ABC3 transporter permease C-terminal" evidence="8">
    <location>
        <begin position="275"/>
        <end position="386"/>
    </location>
</feature>
<dbReference type="GO" id="GO:0005886">
    <property type="term" value="C:plasma membrane"/>
    <property type="evidence" value="ECO:0007669"/>
    <property type="project" value="UniProtKB-SubCell"/>
</dbReference>
<dbReference type="RefSeq" id="WP_183497108.1">
    <property type="nucleotide sequence ID" value="NZ_JACIFF010000010.1"/>
</dbReference>
<keyword evidence="5 7" id="KW-0472">Membrane</keyword>
<evidence type="ECO:0000256" key="1">
    <source>
        <dbReference type="ARBA" id="ARBA00004651"/>
    </source>
</evidence>
<comment type="similarity">
    <text evidence="6">Belongs to the ABC-4 integral membrane protein family.</text>
</comment>
<dbReference type="InterPro" id="IPR050250">
    <property type="entry name" value="Macrolide_Exporter_MacB"/>
</dbReference>
<feature type="transmembrane region" description="Helical" evidence="7">
    <location>
        <begin position="20"/>
        <end position="41"/>
    </location>
</feature>
<sequence>MLSHLIKLMWNKRRANGLIFLEIILAFIVLFGVYAFAFYNYDRYSSPLGFSYENSIGLRLDIDDDMDSLAVLGLQERIVREVRTVPGVEAVSFLGPVNPFGGNNWGTGNDDNGFQLFTRMLFADEHFAETMELKFREGRWFEKRDDNAKYPPIVVNGKFMDEYYPNAETLLDSIIILSGDRQVIGVVEDFKYASNFAENEPLTFYPQSGFYSGDRPPFEQMIIRTAPGQTAAVEEPIYNLVTALTKNTDVVIWNMAEDRIKANRPVVIPLVILLIISTFLLINIALGLFGVLFTQINRRRAEIGLRKAMGATPGEVTAQFVGEILIITVAGLLLGTFFAVQVPLLELLPIPPKFFYFGIVAAIATILLIVTVCALLPSRQAARLHPALVLHEE</sequence>
<keyword evidence="11" id="KW-1185">Reference proteome</keyword>
<evidence type="ECO:0000256" key="7">
    <source>
        <dbReference type="SAM" id="Phobius"/>
    </source>
</evidence>
<protein>
    <submittedName>
        <fullName evidence="10">Putative ABC transport system permease protein</fullName>
    </submittedName>
</protein>
<evidence type="ECO:0000313" key="10">
    <source>
        <dbReference type="EMBL" id="MBB4080882.1"/>
    </source>
</evidence>
<evidence type="ECO:0000313" key="11">
    <source>
        <dbReference type="Proteomes" id="UP000576209"/>
    </source>
</evidence>
<keyword evidence="3 7" id="KW-0812">Transmembrane</keyword>
<dbReference type="AlphaFoldDB" id="A0A840EAZ4"/>
<dbReference type="InterPro" id="IPR025857">
    <property type="entry name" value="MacB_PCD"/>
</dbReference>
<comment type="subcellular location">
    <subcellularLocation>
        <location evidence="1">Cell membrane</location>
        <topology evidence="1">Multi-pass membrane protein</topology>
    </subcellularLocation>
</comment>
<keyword evidence="2" id="KW-1003">Cell membrane</keyword>
<keyword evidence="4 7" id="KW-1133">Transmembrane helix</keyword>
<dbReference type="Proteomes" id="UP000576209">
    <property type="component" value="Unassembled WGS sequence"/>
</dbReference>
<dbReference type="Pfam" id="PF02687">
    <property type="entry name" value="FtsX"/>
    <property type="match status" value="1"/>
</dbReference>
<feature type="transmembrane region" description="Helical" evidence="7">
    <location>
        <begin position="266"/>
        <end position="295"/>
    </location>
</feature>
<evidence type="ECO:0000259" key="9">
    <source>
        <dbReference type="Pfam" id="PF12704"/>
    </source>
</evidence>
<evidence type="ECO:0000259" key="8">
    <source>
        <dbReference type="Pfam" id="PF02687"/>
    </source>
</evidence>